<name>A0A7X6CYJ6_9ACTN</name>
<keyword evidence="5" id="KW-0378">Hydrolase</keyword>
<dbReference type="Gene3D" id="2.40.10.10">
    <property type="entry name" value="Trypsin-like serine proteases"/>
    <property type="match status" value="1"/>
</dbReference>
<protein>
    <submittedName>
        <fullName evidence="5">Serine protease</fullName>
    </submittedName>
</protein>
<proteinExistence type="inferred from homology"/>
<dbReference type="EMBL" id="JAAVJD010000019">
    <property type="protein sequence ID" value="NJQ04917.1"/>
    <property type="molecule type" value="Genomic_DNA"/>
</dbReference>
<accession>A0A7X6CYJ6</accession>
<dbReference type="Proteomes" id="UP000578686">
    <property type="component" value="Unassembled WGS sequence"/>
</dbReference>
<dbReference type="InterPro" id="IPR001314">
    <property type="entry name" value="Peptidase_S1A"/>
</dbReference>
<dbReference type="InterPro" id="IPR001254">
    <property type="entry name" value="Trypsin_dom"/>
</dbReference>
<dbReference type="PROSITE" id="PS00135">
    <property type="entry name" value="TRYPSIN_SER"/>
    <property type="match status" value="1"/>
</dbReference>
<organism evidence="5 6">
    <name type="scientific">Streptomyces lonarensis</name>
    <dbReference type="NCBI Taxonomy" id="700599"/>
    <lineage>
        <taxon>Bacteria</taxon>
        <taxon>Bacillati</taxon>
        <taxon>Actinomycetota</taxon>
        <taxon>Actinomycetes</taxon>
        <taxon>Kitasatosporales</taxon>
        <taxon>Streptomycetaceae</taxon>
        <taxon>Streptomyces</taxon>
    </lineage>
</organism>
<dbReference type="InterPro" id="IPR033116">
    <property type="entry name" value="TRYPSIN_SER"/>
</dbReference>
<dbReference type="InterPro" id="IPR043504">
    <property type="entry name" value="Peptidase_S1_PA_chymotrypsin"/>
</dbReference>
<keyword evidence="2" id="KW-1015">Disulfide bond</keyword>
<evidence type="ECO:0000313" key="6">
    <source>
        <dbReference type="Proteomes" id="UP000578686"/>
    </source>
</evidence>
<sequence length="278" mass="28477">MRRLPRLLLAASALSLPLTLLPGAPVSAGELVVGGQPVRAEDHPWTVALSSRDQFGPDRSGQFCGGVVVAPRTVATAAHCLGAGGQAEAELPADLSVIAGRSDLGRGGDAVGEEVAVASAWIHPEYDDNRQTHDLALLTLESDLPESSVIRAAPRGHEAYREGNDAQVYGWGDTSGEGDYSRYLLGADVLMVSDDDCAAAYPSGSPRFEGSVMVCAGLAEGGADACQGDSGGPLVADGLLVGLVSWGSGCALPERPGVYTRGSLVAEALADQQAAARE</sequence>
<feature type="signal peptide" evidence="3">
    <location>
        <begin position="1"/>
        <end position="28"/>
    </location>
</feature>
<keyword evidence="6" id="KW-1185">Reference proteome</keyword>
<evidence type="ECO:0000256" key="3">
    <source>
        <dbReference type="SAM" id="SignalP"/>
    </source>
</evidence>
<comment type="similarity">
    <text evidence="1">Belongs to the peptidase S1 family.</text>
</comment>
<keyword evidence="3" id="KW-0732">Signal</keyword>
<evidence type="ECO:0000259" key="4">
    <source>
        <dbReference type="PROSITE" id="PS50240"/>
    </source>
</evidence>
<feature type="domain" description="Peptidase S1" evidence="4">
    <location>
        <begin position="32"/>
        <end position="274"/>
    </location>
</feature>
<dbReference type="CDD" id="cd00190">
    <property type="entry name" value="Tryp_SPc"/>
    <property type="match status" value="1"/>
</dbReference>
<evidence type="ECO:0000313" key="5">
    <source>
        <dbReference type="EMBL" id="NJQ04917.1"/>
    </source>
</evidence>
<dbReference type="RefSeq" id="WP_167968212.1">
    <property type="nucleotide sequence ID" value="NZ_JAAVJD010000019.1"/>
</dbReference>
<gene>
    <name evidence="5" type="ORF">HCN56_04805</name>
</gene>
<reference evidence="5 6" key="1">
    <citation type="submission" date="2020-03" db="EMBL/GenBank/DDBJ databases">
        <title>Draft genome of Streptomyces sp. ventii, isolated from the Axial Seamount in the Pacific Ocean, and resequencing of the two type strains Streptomyces lonarensis strain NCL 716 and Streptomyces bohaiensis strain 11A07.</title>
        <authorList>
            <person name="Loughran R.M."/>
            <person name="Pfannmuller K.M."/>
            <person name="Wasson B.J."/>
            <person name="Deadmond M.C."/>
            <person name="Paddock B.E."/>
            <person name="Koyack M.J."/>
            <person name="Gallegos D.A."/>
            <person name="Mitchell E.A."/>
            <person name="Ushijima B."/>
            <person name="Saw J.H."/>
            <person name="Mcphail K.L."/>
            <person name="Videau P."/>
        </authorList>
    </citation>
    <scope>NUCLEOTIDE SEQUENCE [LARGE SCALE GENOMIC DNA]</scope>
    <source>
        <strain evidence="5 6">NCL716</strain>
    </source>
</reference>
<dbReference type="GO" id="GO:0006508">
    <property type="term" value="P:proteolysis"/>
    <property type="evidence" value="ECO:0007669"/>
    <property type="project" value="UniProtKB-KW"/>
</dbReference>
<dbReference type="SMART" id="SM00020">
    <property type="entry name" value="Tryp_SPc"/>
    <property type="match status" value="1"/>
</dbReference>
<dbReference type="PROSITE" id="PS50240">
    <property type="entry name" value="TRYPSIN_DOM"/>
    <property type="match status" value="1"/>
</dbReference>
<dbReference type="AlphaFoldDB" id="A0A7X6CYJ6"/>
<dbReference type="GO" id="GO:0004252">
    <property type="term" value="F:serine-type endopeptidase activity"/>
    <property type="evidence" value="ECO:0007669"/>
    <property type="project" value="InterPro"/>
</dbReference>
<evidence type="ECO:0000256" key="1">
    <source>
        <dbReference type="ARBA" id="ARBA00007664"/>
    </source>
</evidence>
<keyword evidence="5" id="KW-0645">Protease</keyword>
<dbReference type="PANTHER" id="PTHR24276">
    <property type="entry name" value="POLYSERASE-RELATED"/>
    <property type="match status" value="1"/>
</dbReference>
<dbReference type="InterPro" id="IPR009003">
    <property type="entry name" value="Peptidase_S1_PA"/>
</dbReference>
<comment type="caution">
    <text evidence="5">The sequence shown here is derived from an EMBL/GenBank/DDBJ whole genome shotgun (WGS) entry which is preliminary data.</text>
</comment>
<dbReference type="Pfam" id="PF00089">
    <property type="entry name" value="Trypsin"/>
    <property type="match status" value="1"/>
</dbReference>
<dbReference type="PRINTS" id="PR00722">
    <property type="entry name" value="CHYMOTRYPSIN"/>
</dbReference>
<evidence type="ECO:0000256" key="2">
    <source>
        <dbReference type="ARBA" id="ARBA00023157"/>
    </source>
</evidence>
<dbReference type="PANTHER" id="PTHR24276:SF98">
    <property type="entry name" value="FI18310P1-RELATED"/>
    <property type="match status" value="1"/>
</dbReference>
<dbReference type="InterPro" id="IPR050430">
    <property type="entry name" value="Peptidase_S1"/>
</dbReference>
<dbReference type="SUPFAM" id="SSF50494">
    <property type="entry name" value="Trypsin-like serine proteases"/>
    <property type="match status" value="1"/>
</dbReference>
<feature type="chain" id="PRO_5031179743" evidence="3">
    <location>
        <begin position="29"/>
        <end position="278"/>
    </location>
</feature>
<dbReference type="FunFam" id="2.40.10.10:FF:000002">
    <property type="entry name" value="Transmembrane protease serine"/>
    <property type="match status" value="1"/>
</dbReference>